<keyword evidence="1" id="KW-0732">Signal</keyword>
<evidence type="ECO:0000313" key="8">
    <source>
        <dbReference type="EMBL" id="RGR66496.1"/>
    </source>
</evidence>
<reference evidence="12 13" key="2">
    <citation type="submission" date="2018-08" db="EMBL/GenBank/DDBJ databases">
        <title>A genome reference for cultivated species of the human gut microbiota.</title>
        <authorList>
            <person name="Zou Y."/>
            <person name="Xue W."/>
            <person name="Luo G."/>
        </authorList>
    </citation>
    <scope>NUCLEOTIDE SEQUENCE [LARGE SCALE GENOMIC DNA]</scope>
    <source>
        <strain evidence="8 12">AF24-29LB</strain>
        <strain evidence="9 13">OF02-6LB</strain>
    </source>
</reference>
<evidence type="ECO:0000313" key="3">
    <source>
        <dbReference type="EMBL" id="CUQ53037.1"/>
    </source>
</evidence>
<dbReference type="Proteomes" id="UP000095657">
    <property type="component" value="Unassembled WGS sequence"/>
</dbReference>
<proteinExistence type="predicted"/>
<evidence type="ECO:0000313" key="4">
    <source>
        <dbReference type="EMBL" id="KAA5462331.1"/>
    </source>
</evidence>
<dbReference type="KEGG" id="bcac:CGC64_14610"/>
<dbReference type="EMBL" id="QRUO01000029">
    <property type="protein sequence ID" value="RGR66496.1"/>
    <property type="molecule type" value="Genomic_DNA"/>
</dbReference>
<evidence type="ECO:0000313" key="5">
    <source>
        <dbReference type="EMBL" id="KAA5473106.1"/>
    </source>
</evidence>
<reference evidence="10 11" key="1">
    <citation type="submission" date="2015-09" db="EMBL/GenBank/DDBJ databases">
        <authorList>
            <consortium name="Pathogen Informatics"/>
        </authorList>
    </citation>
    <scope>NUCLEOTIDE SEQUENCE [LARGE SCALE GENOMIC DNA]</scope>
    <source>
        <strain evidence="2 10">2789STDY5834880</strain>
        <strain evidence="3 11">2789STDY5834946</strain>
    </source>
</reference>
<evidence type="ECO:0000313" key="11">
    <source>
        <dbReference type="Proteomes" id="UP000095725"/>
    </source>
</evidence>
<dbReference type="Proteomes" id="UP000284431">
    <property type="component" value="Unassembled WGS sequence"/>
</dbReference>
<dbReference type="RefSeq" id="WP_005675612.1">
    <property type="nucleotide sequence ID" value="NZ_CACRTB010000035.1"/>
</dbReference>
<evidence type="ECO:0000313" key="2">
    <source>
        <dbReference type="EMBL" id="CUQ18634.1"/>
    </source>
</evidence>
<evidence type="ECO:0000313" key="6">
    <source>
        <dbReference type="EMBL" id="KAA5496063.1"/>
    </source>
</evidence>
<dbReference type="EMBL" id="QSCS01000001">
    <property type="protein sequence ID" value="RGY29972.1"/>
    <property type="molecule type" value="Genomic_DNA"/>
</dbReference>
<evidence type="ECO:0000313" key="12">
    <source>
        <dbReference type="Proteomes" id="UP000284205"/>
    </source>
</evidence>
<dbReference type="EMBL" id="VVYD01000022">
    <property type="protein sequence ID" value="KAA5496063.1"/>
    <property type="molecule type" value="Genomic_DNA"/>
</dbReference>
<evidence type="ECO:0000313" key="16">
    <source>
        <dbReference type="Proteomes" id="UP000475905"/>
    </source>
</evidence>
<dbReference type="PROSITE" id="PS51257">
    <property type="entry name" value="PROKAR_LIPOPROTEIN"/>
    <property type="match status" value="1"/>
</dbReference>
<dbReference type="EMBL" id="CZBL01000024">
    <property type="protein sequence ID" value="CUQ53037.1"/>
    <property type="molecule type" value="Genomic_DNA"/>
</dbReference>
<evidence type="ECO:0000313" key="7">
    <source>
        <dbReference type="EMBL" id="MDO6356965.1"/>
    </source>
</evidence>
<organism evidence="2 10">
    <name type="scientific">Bacteroides caccae</name>
    <dbReference type="NCBI Taxonomy" id="47678"/>
    <lineage>
        <taxon>Bacteria</taxon>
        <taxon>Pseudomonadati</taxon>
        <taxon>Bacteroidota</taxon>
        <taxon>Bacteroidia</taxon>
        <taxon>Bacteroidales</taxon>
        <taxon>Bacteroidaceae</taxon>
        <taxon>Bacteroides</taxon>
    </lineage>
</organism>
<evidence type="ECO:0000313" key="14">
    <source>
        <dbReference type="Proteomes" id="UP000368418"/>
    </source>
</evidence>
<dbReference type="Proteomes" id="UP000427825">
    <property type="component" value="Unassembled WGS sequence"/>
</dbReference>
<evidence type="ECO:0000313" key="15">
    <source>
        <dbReference type="Proteomes" id="UP000427825"/>
    </source>
</evidence>
<feature type="chain" id="PRO_5015052362" evidence="1">
    <location>
        <begin position="27"/>
        <end position="218"/>
    </location>
</feature>
<reference evidence="14 15" key="3">
    <citation type="journal article" date="2019" name="Nat. Med.">
        <title>A library of human gut bacterial isolates paired with longitudinal multiomics data enables mechanistic microbiome research.</title>
        <authorList>
            <person name="Poyet M."/>
            <person name="Groussin M."/>
            <person name="Gibbons S.M."/>
            <person name="Avila-Pacheco J."/>
            <person name="Jiang X."/>
            <person name="Kearney S.M."/>
            <person name="Perrotta A.R."/>
            <person name="Berdy B."/>
            <person name="Zhao S."/>
            <person name="Lieberman T.D."/>
            <person name="Swanson P.K."/>
            <person name="Smith M."/>
            <person name="Roesemann S."/>
            <person name="Alexander J.E."/>
            <person name="Rich S.A."/>
            <person name="Livny J."/>
            <person name="Vlamakis H."/>
            <person name="Clish C."/>
            <person name="Bullock K."/>
            <person name="Deik A."/>
            <person name="Scott J."/>
            <person name="Pierce K.A."/>
            <person name="Xavier R.J."/>
            <person name="Alm E.J."/>
        </authorList>
    </citation>
    <scope>NUCLEOTIDE SEQUENCE [LARGE SCALE GENOMIC DNA]</scope>
    <source>
        <strain evidence="6 14">BIOML-A19</strain>
        <strain evidence="5 15">BIOML-A25</strain>
        <strain evidence="4 16">BIOML-A31</strain>
    </source>
</reference>
<evidence type="ECO:0000313" key="9">
    <source>
        <dbReference type="EMBL" id="RGY29972.1"/>
    </source>
</evidence>
<dbReference type="EMBL" id="JAUONL010000003">
    <property type="protein sequence ID" value="MDO6356965.1"/>
    <property type="molecule type" value="Genomic_DNA"/>
</dbReference>
<dbReference type="Proteomes" id="UP000475905">
    <property type="component" value="Unassembled WGS sequence"/>
</dbReference>
<evidence type="ECO:0000313" key="10">
    <source>
        <dbReference type="Proteomes" id="UP000095657"/>
    </source>
</evidence>
<reference evidence="7" key="4">
    <citation type="submission" date="2023-07" db="EMBL/GenBank/DDBJ databases">
        <title>Whole Genome Sequencing of Colonoscopy isolates.</title>
        <authorList>
            <person name="Surve S.V."/>
            <person name="Valls R.A."/>
            <person name="Barrak K.E."/>
            <person name="Gardner T.B."/>
            <person name="O'Toole G.A."/>
        </authorList>
    </citation>
    <scope>NUCLEOTIDE SEQUENCE</scope>
    <source>
        <strain evidence="7">GP0119</strain>
    </source>
</reference>
<dbReference type="EMBL" id="CZAI01000015">
    <property type="protein sequence ID" value="CUQ18634.1"/>
    <property type="molecule type" value="Genomic_DNA"/>
</dbReference>
<dbReference type="Pfam" id="PF16128">
    <property type="entry name" value="DUF4840"/>
    <property type="match status" value="1"/>
</dbReference>
<evidence type="ECO:0000256" key="1">
    <source>
        <dbReference type="SAM" id="SignalP"/>
    </source>
</evidence>
<dbReference type="AlphaFoldDB" id="A0A174U7S1"/>
<evidence type="ECO:0000313" key="13">
    <source>
        <dbReference type="Proteomes" id="UP000284431"/>
    </source>
</evidence>
<dbReference type="Proteomes" id="UP000368418">
    <property type="component" value="Unassembled WGS sequence"/>
</dbReference>
<sequence>MKTLIEMKKVYCFNRFVLFVMVLSLATTFTSCSNDDDEDIPVYSLKDVEGNYLGKMTTESAPVIPTENAGESEEPVGIEVNAEVKDNEIAINKFPVDDLIKSIIEDPDQAEIIIKAIGDINYKIPYTATFNENKDNILLQLQPEPLEIKFDPSTQLTANEKELTEITVIVTVQADEKGDFAYNGKTLKFAIKATKVEVGNTTLDKFPITTFNFDMSKK</sequence>
<name>A0A174U7S1_9BACE</name>
<dbReference type="EMBL" id="VVYP01000018">
    <property type="protein sequence ID" value="KAA5462331.1"/>
    <property type="molecule type" value="Genomic_DNA"/>
</dbReference>
<dbReference type="EMBL" id="VVYJ01000012">
    <property type="protein sequence ID" value="KAA5473106.1"/>
    <property type="molecule type" value="Genomic_DNA"/>
</dbReference>
<dbReference type="Proteomes" id="UP001170023">
    <property type="component" value="Unassembled WGS sequence"/>
</dbReference>
<protein>
    <submittedName>
        <fullName evidence="4">DUF4840 domain-containing protein</fullName>
    </submittedName>
</protein>
<dbReference type="Proteomes" id="UP000284205">
    <property type="component" value="Unassembled WGS sequence"/>
</dbReference>
<dbReference type="Proteomes" id="UP000095725">
    <property type="component" value="Unassembled WGS sequence"/>
</dbReference>
<gene>
    <name evidence="8" type="ORF">DWY26_20605</name>
    <name evidence="9" type="ORF">DXA49_00090</name>
    <name evidence="2" type="ORF">ERS852494_04224</name>
    <name evidence="3" type="ORF">ERS852558_04224</name>
    <name evidence="6" type="ORF">F2Y31_18810</name>
    <name evidence="4" type="ORF">F2Y36_14195</name>
    <name evidence="5" type="ORF">F2Y39_17965</name>
    <name evidence="7" type="ORF">Q4469_04520</name>
</gene>
<accession>A0A174U7S1</accession>
<dbReference type="InterPro" id="IPR032293">
    <property type="entry name" value="DUF4840"/>
</dbReference>
<feature type="signal peptide" evidence="1">
    <location>
        <begin position="1"/>
        <end position="26"/>
    </location>
</feature>